<keyword evidence="1" id="KW-0732">Signal</keyword>
<evidence type="ECO:0000313" key="3">
    <source>
        <dbReference type="Proteomes" id="UP001159427"/>
    </source>
</evidence>
<name>A0ABN8LTX6_9CNID</name>
<organism evidence="2 3">
    <name type="scientific">Porites evermanni</name>
    <dbReference type="NCBI Taxonomy" id="104178"/>
    <lineage>
        <taxon>Eukaryota</taxon>
        <taxon>Metazoa</taxon>
        <taxon>Cnidaria</taxon>
        <taxon>Anthozoa</taxon>
        <taxon>Hexacorallia</taxon>
        <taxon>Scleractinia</taxon>
        <taxon>Fungiina</taxon>
        <taxon>Poritidae</taxon>
        <taxon>Porites</taxon>
    </lineage>
</organism>
<protein>
    <submittedName>
        <fullName evidence="2">Uncharacterized protein</fullName>
    </submittedName>
</protein>
<accession>A0ABN8LTX6</accession>
<dbReference type="Proteomes" id="UP001159427">
    <property type="component" value="Unassembled WGS sequence"/>
</dbReference>
<sequence length="155" mass="17388">MMMMMIQIIIIIIIIITEPFYDVQFGTPEQIQMSVSTGITIHQFTKMRLHALPNTSKIKEKRGHFLTCGAYTTAELIFSAVSSHCIAIFLHFKKFGPSLCSPNCSGTISTEKIIGQLQRKTTNIQTSDTSTFGDMLNRSKDLQFITVAINDLSTY</sequence>
<keyword evidence="3" id="KW-1185">Reference proteome</keyword>
<evidence type="ECO:0000256" key="1">
    <source>
        <dbReference type="SAM" id="SignalP"/>
    </source>
</evidence>
<dbReference type="EMBL" id="CALNXI010000157">
    <property type="protein sequence ID" value="CAH3020729.1"/>
    <property type="molecule type" value="Genomic_DNA"/>
</dbReference>
<feature type="chain" id="PRO_5045470944" evidence="1">
    <location>
        <begin position="20"/>
        <end position="155"/>
    </location>
</feature>
<comment type="caution">
    <text evidence="2">The sequence shown here is derived from an EMBL/GenBank/DDBJ whole genome shotgun (WGS) entry which is preliminary data.</text>
</comment>
<reference evidence="2 3" key="1">
    <citation type="submission" date="2022-05" db="EMBL/GenBank/DDBJ databases">
        <authorList>
            <consortium name="Genoscope - CEA"/>
            <person name="William W."/>
        </authorList>
    </citation>
    <scope>NUCLEOTIDE SEQUENCE [LARGE SCALE GENOMIC DNA]</scope>
</reference>
<feature type="signal peptide" evidence="1">
    <location>
        <begin position="1"/>
        <end position="19"/>
    </location>
</feature>
<evidence type="ECO:0000313" key="2">
    <source>
        <dbReference type="EMBL" id="CAH3020729.1"/>
    </source>
</evidence>
<proteinExistence type="predicted"/>
<gene>
    <name evidence="2" type="ORF">PEVE_00008344</name>
</gene>